<organism evidence="2 3">
    <name type="scientific">Aegilops tauschii subsp. strangulata</name>
    <name type="common">Goatgrass</name>
    <dbReference type="NCBI Taxonomy" id="200361"/>
    <lineage>
        <taxon>Eukaryota</taxon>
        <taxon>Viridiplantae</taxon>
        <taxon>Streptophyta</taxon>
        <taxon>Embryophyta</taxon>
        <taxon>Tracheophyta</taxon>
        <taxon>Spermatophyta</taxon>
        <taxon>Magnoliopsida</taxon>
        <taxon>Liliopsida</taxon>
        <taxon>Poales</taxon>
        <taxon>Poaceae</taxon>
        <taxon>BOP clade</taxon>
        <taxon>Pooideae</taxon>
        <taxon>Triticodae</taxon>
        <taxon>Triticeae</taxon>
        <taxon>Triticinae</taxon>
        <taxon>Aegilops</taxon>
    </lineage>
</organism>
<reference evidence="2" key="3">
    <citation type="journal article" date="2017" name="Nature">
        <title>Genome sequence of the progenitor of the wheat D genome Aegilops tauschii.</title>
        <authorList>
            <person name="Luo M.C."/>
            <person name="Gu Y.Q."/>
            <person name="Puiu D."/>
            <person name="Wang H."/>
            <person name="Twardziok S.O."/>
            <person name="Deal K.R."/>
            <person name="Huo N."/>
            <person name="Zhu T."/>
            <person name="Wang L."/>
            <person name="Wang Y."/>
            <person name="McGuire P.E."/>
            <person name="Liu S."/>
            <person name="Long H."/>
            <person name="Ramasamy R.K."/>
            <person name="Rodriguez J.C."/>
            <person name="Van S.L."/>
            <person name="Yuan L."/>
            <person name="Wang Z."/>
            <person name="Xia Z."/>
            <person name="Xiao L."/>
            <person name="Anderson O.D."/>
            <person name="Ouyang S."/>
            <person name="Liang Y."/>
            <person name="Zimin A.V."/>
            <person name="Pertea G."/>
            <person name="Qi P."/>
            <person name="Bennetzen J.L."/>
            <person name="Dai X."/>
            <person name="Dawson M.W."/>
            <person name="Muller H.G."/>
            <person name="Kugler K."/>
            <person name="Rivarola-Duarte L."/>
            <person name="Spannagl M."/>
            <person name="Mayer K.F.X."/>
            <person name="Lu F.H."/>
            <person name="Bevan M.W."/>
            <person name="Leroy P."/>
            <person name="Li P."/>
            <person name="You F.M."/>
            <person name="Sun Q."/>
            <person name="Liu Z."/>
            <person name="Lyons E."/>
            <person name="Wicker T."/>
            <person name="Salzberg S.L."/>
            <person name="Devos K.M."/>
            <person name="Dvorak J."/>
        </authorList>
    </citation>
    <scope>NUCLEOTIDE SEQUENCE [LARGE SCALE GENOMIC DNA]</scope>
    <source>
        <strain evidence="2">cv. AL8/78</strain>
    </source>
</reference>
<keyword evidence="3" id="KW-1185">Reference proteome</keyword>
<feature type="region of interest" description="Disordered" evidence="1">
    <location>
        <begin position="239"/>
        <end position="288"/>
    </location>
</feature>
<reference evidence="3" key="2">
    <citation type="journal article" date="2017" name="Nat. Plants">
        <title>The Aegilops tauschii genome reveals multiple impacts of transposons.</title>
        <authorList>
            <person name="Zhao G."/>
            <person name="Zou C."/>
            <person name="Li K."/>
            <person name="Wang K."/>
            <person name="Li T."/>
            <person name="Gao L."/>
            <person name="Zhang X."/>
            <person name="Wang H."/>
            <person name="Yang Z."/>
            <person name="Liu X."/>
            <person name="Jiang W."/>
            <person name="Mao L."/>
            <person name="Kong X."/>
            <person name="Jiao Y."/>
            <person name="Jia J."/>
        </authorList>
    </citation>
    <scope>NUCLEOTIDE SEQUENCE [LARGE SCALE GENOMIC DNA]</scope>
    <source>
        <strain evidence="3">cv. AL8/78</strain>
    </source>
</reference>
<dbReference type="GO" id="GO:0006368">
    <property type="term" value="P:transcription elongation by RNA polymerase II"/>
    <property type="evidence" value="ECO:0007669"/>
    <property type="project" value="InterPro"/>
</dbReference>
<reference evidence="2" key="5">
    <citation type="journal article" date="2021" name="G3 (Bethesda)">
        <title>Aegilops tauschii genome assembly Aet v5.0 features greater sequence contiguity and improved annotation.</title>
        <authorList>
            <person name="Wang L."/>
            <person name="Zhu T."/>
            <person name="Rodriguez J.C."/>
            <person name="Deal K.R."/>
            <person name="Dubcovsky J."/>
            <person name="McGuire P.E."/>
            <person name="Lux T."/>
            <person name="Spannagl M."/>
            <person name="Mayer K.F.X."/>
            <person name="Baldrich P."/>
            <person name="Meyers B.C."/>
            <person name="Huo N."/>
            <person name="Gu Y.Q."/>
            <person name="Zhou H."/>
            <person name="Devos K.M."/>
            <person name="Bennetzen J.L."/>
            <person name="Unver T."/>
            <person name="Budak H."/>
            <person name="Gulick P.J."/>
            <person name="Galiba G."/>
            <person name="Kalapos B."/>
            <person name="Nelson D.R."/>
            <person name="Li P."/>
            <person name="You F.M."/>
            <person name="Luo M.C."/>
            <person name="Dvorak J."/>
        </authorList>
    </citation>
    <scope>NUCLEOTIDE SEQUENCE [LARGE SCALE GENOMIC DNA]</scope>
    <source>
        <strain evidence="2">cv. AL8/78</strain>
    </source>
</reference>
<evidence type="ECO:0008006" key="4">
    <source>
        <dbReference type="Google" id="ProtNLM"/>
    </source>
</evidence>
<dbReference type="EnsemblPlants" id="AET1Gv20100000.2">
    <property type="protein sequence ID" value="AET1Gv20100000.2"/>
    <property type="gene ID" value="AET1Gv20100000"/>
</dbReference>
<dbReference type="InterPro" id="IPR010684">
    <property type="entry name" value="RNA_pol_II_trans_fac_SIII_A"/>
</dbReference>
<dbReference type="PANTHER" id="PTHR47543">
    <property type="entry name" value="OS08G0169600 PROTEIN"/>
    <property type="match status" value="1"/>
</dbReference>
<dbReference type="Pfam" id="PF06881">
    <property type="entry name" value="Elongin_A"/>
    <property type="match status" value="1"/>
</dbReference>
<dbReference type="Gramene" id="AET1Gv20100000.2">
    <property type="protein sequence ID" value="AET1Gv20100000.2"/>
    <property type="gene ID" value="AET1Gv20100000"/>
</dbReference>
<reference evidence="2" key="4">
    <citation type="submission" date="2019-03" db="UniProtKB">
        <authorList>
            <consortium name="EnsemblPlants"/>
        </authorList>
    </citation>
    <scope>IDENTIFICATION</scope>
</reference>
<dbReference type="PANTHER" id="PTHR47543:SF2">
    <property type="entry name" value="RNA POLYMERASE II TRANSCRIPTION FACTOR SIII SUBUNIT A"/>
    <property type="match status" value="1"/>
</dbReference>
<accession>A0A452XPT7</accession>
<name>A0A452XPT7_AEGTS</name>
<proteinExistence type="predicted"/>
<dbReference type="AlphaFoldDB" id="A0A452XPT7"/>
<dbReference type="GO" id="GO:0070449">
    <property type="term" value="C:elongin complex"/>
    <property type="evidence" value="ECO:0007669"/>
    <property type="project" value="InterPro"/>
</dbReference>
<evidence type="ECO:0000313" key="3">
    <source>
        <dbReference type="Proteomes" id="UP000015105"/>
    </source>
</evidence>
<reference evidence="3" key="1">
    <citation type="journal article" date="2014" name="Science">
        <title>Ancient hybridizations among the ancestral genomes of bread wheat.</title>
        <authorList>
            <consortium name="International Wheat Genome Sequencing Consortium,"/>
            <person name="Marcussen T."/>
            <person name="Sandve S.R."/>
            <person name="Heier L."/>
            <person name="Spannagl M."/>
            <person name="Pfeifer M."/>
            <person name="Jakobsen K.S."/>
            <person name="Wulff B.B."/>
            <person name="Steuernagel B."/>
            <person name="Mayer K.F."/>
            <person name="Olsen O.A."/>
        </authorList>
    </citation>
    <scope>NUCLEOTIDE SEQUENCE [LARGE SCALE GENOMIC DNA]</scope>
    <source>
        <strain evidence="3">cv. AL8/78</strain>
    </source>
</reference>
<protein>
    <recommendedName>
        <fullName evidence="4">Elongin-A</fullName>
    </recommendedName>
</protein>
<sequence>LPDIAWIPDYSFPRSKPSSAGAGAGTGTPVAGRLAARVAAVRGPSRLEEKMEPGRKPRLLDLCIRSAVDNLRTLNSVDIVAEELLKRILPHCTLEQLTHIESCTHADLTDVTDVLWKRFFQREFGEDNMNLAIKRMKENGVRYKWKKLFEARTEKQKQVEARMSAGLKNKYQAANAAKQSKQIKVCTKIPPNSKRSFWGGSGSSSLSNSSYKSPILKKARMEVDSRAKMQAAIQRNTFARSSQPARLTFPSEQTSRTTTIHRPNSTITITKPTGPNRPIQKQNTRPKF</sequence>
<evidence type="ECO:0000313" key="2">
    <source>
        <dbReference type="EnsemblPlants" id="AET1Gv20100000.2"/>
    </source>
</evidence>
<evidence type="ECO:0000256" key="1">
    <source>
        <dbReference type="SAM" id="MobiDB-lite"/>
    </source>
</evidence>
<dbReference type="Proteomes" id="UP000015105">
    <property type="component" value="Chromosome 1D"/>
</dbReference>
<dbReference type="Gene3D" id="6.10.250.3180">
    <property type="match status" value="1"/>
</dbReference>